<proteinExistence type="predicted"/>
<organism evidence="4 5">
    <name type="scientific">Candidatus Methylopumilus universalis</name>
    <dbReference type="NCBI Taxonomy" id="2588536"/>
    <lineage>
        <taxon>Bacteria</taxon>
        <taxon>Pseudomonadati</taxon>
        <taxon>Pseudomonadota</taxon>
        <taxon>Betaproteobacteria</taxon>
        <taxon>Nitrosomonadales</taxon>
        <taxon>Methylophilaceae</taxon>
        <taxon>Candidatus Methylopumilus</taxon>
    </lineage>
</organism>
<dbReference type="InterPro" id="IPR011330">
    <property type="entry name" value="Glyco_hydro/deAcase_b/a-brl"/>
</dbReference>
<dbReference type="SUPFAM" id="SSF88713">
    <property type="entry name" value="Glycoside hydrolase/deacetylase"/>
    <property type="match status" value="1"/>
</dbReference>
<name>A0ABX5VWM2_9PROT</name>
<evidence type="ECO:0000313" key="5">
    <source>
        <dbReference type="Proteomes" id="UP000312702"/>
    </source>
</evidence>
<dbReference type="PROSITE" id="PS51677">
    <property type="entry name" value="NODB"/>
    <property type="match status" value="1"/>
</dbReference>
<protein>
    <submittedName>
        <fullName evidence="4">Polysaccharide deacetylase family protein</fullName>
    </submittedName>
</protein>
<sequence>MNYRRLLTLSFSEVVAGINCMFPPVNGLRVLMYHAVGTPALGDELGLFSISPNLFKQHMTLLAGSQNVRVVRFEQASLDDLGCRVAITFDDGYLDNLDVAAPILSEIGIPFTVFVTSDFVRNRKAGFLSPEALRELGTFPGAQIGSHGASHVALTKCDESALNNELISSRHYLEDILGVEVRKLAYPFGAVDRHVRDAAFMAGYTLGACSFSGVNSLGRDPLLLRRTEISALDSGRVFRQKMHGDWDWYRWRSQDPIFL</sequence>
<dbReference type="PANTHER" id="PTHR34216:SF3">
    <property type="entry name" value="POLY-BETA-1,6-N-ACETYL-D-GLUCOSAMINE N-DEACETYLASE"/>
    <property type="match status" value="1"/>
</dbReference>
<keyword evidence="2" id="KW-0732">Signal</keyword>
<reference evidence="4 5" key="1">
    <citation type="journal article" date="2019" name="ISME J.">
        <title>Evolution in action: habitat transition from sediment to the pelagial leads to genome streamlining in Methylophilaceae.</title>
        <authorList>
            <person name="Salcher M."/>
            <person name="Schaefle D."/>
            <person name="Kaspar M."/>
            <person name="Neuenschwander S.M."/>
            <person name="Ghai R."/>
        </authorList>
    </citation>
    <scope>NUCLEOTIDE SEQUENCE [LARGE SCALE GENOMIC DNA]</scope>
    <source>
        <strain evidence="4 5">MMS-VI-25</strain>
    </source>
</reference>
<gene>
    <name evidence="4" type="ORF">FIT74_04245</name>
</gene>
<evidence type="ECO:0000259" key="3">
    <source>
        <dbReference type="PROSITE" id="PS51677"/>
    </source>
</evidence>
<evidence type="ECO:0000256" key="2">
    <source>
        <dbReference type="ARBA" id="ARBA00022729"/>
    </source>
</evidence>
<evidence type="ECO:0000256" key="1">
    <source>
        <dbReference type="ARBA" id="ARBA00004613"/>
    </source>
</evidence>
<dbReference type="Gene3D" id="3.20.20.370">
    <property type="entry name" value="Glycoside hydrolase/deacetylase"/>
    <property type="match status" value="1"/>
</dbReference>
<evidence type="ECO:0000313" key="4">
    <source>
        <dbReference type="EMBL" id="QDC61374.1"/>
    </source>
</evidence>
<accession>A0ABX5VWM2</accession>
<dbReference type="Proteomes" id="UP000312702">
    <property type="component" value="Chromosome"/>
</dbReference>
<dbReference type="Pfam" id="PF01522">
    <property type="entry name" value="Polysacc_deac_1"/>
    <property type="match status" value="1"/>
</dbReference>
<dbReference type="EMBL" id="CP040973">
    <property type="protein sequence ID" value="QDC61374.1"/>
    <property type="molecule type" value="Genomic_DNA"/>
</dbReference>
<dbReference type="InterPro" id="IPR002509">
    <property type="entry name" value="NODB_dom"/>
</dbReference>
<comment type="subcellular location">
    <subcellularLocation>
        <location evidence="1">Secreted</location>
    </subcellularLocation>
</comment>
<dbReference type="PANTHER" id="PTHR34216">
    <property type="match status" value="1"/>
</dbReference>
<dbReference type="CDD" id="cd10918">
    <property type="entry name" value="CE4_NodB_like_5s_6s"/>
    <property type="match status" value="1"/>
</dbReference>
<keyword evidence="5" id="KW-1185">Reference proteome</keyword>
<dbReference type="InterPro" id="IPR051398">
    <property type="entry name" value="Polysacch_Deacetylase"/>
</dbReference>
<feature type="domain" description="NodB homology" evidence="3">
    <location>
        <begin position="83"/>
        <end position="259"/>
    </location>
</feature>